<feature type="binding site" evidence="2">
    <location>
        <begin position="268"/>
        <end position="269"/>
    </location>
    <ligand>
        <name>ATP</name>
        <dbReference type="ChEBI" id="CHEBI:30616"/>
    </ligand>
</feature>
<dbReference type="InterPro" id="IPR003812">
    <property type="entry name" value="Fido"/>
</dbReference>
<dbReference type="AlphaFoldDB" id="A0A1G5S6K7"/>
<name>A0A1G5S6K7_9FIRM</name>
<dbReference type="SUPFAM" id="SSF140931">
    <property type="entry name" value="Fic-like"/>
    <property type="match status" value="1"/>
</dbReference>
<protein>
    <submittedName>
        <fullName evidence="4">Fic family protein</fullName>
    </submittedName>
</protein>
<evidence type="ECO:0000256" key="2">
    <source>
        <dbReference type="PIRSR" id="PIRSR640198-2"/>
    </source>
</evidence>
<dbReference type="PANTHER" id="PTHR13504:SF38">
    <property type="entry name" value="FIDO DOMAIN-CONTAINING PROTEIN"/>
    <property type="match status" value="1"/>
</dbReference>
<feature type="binding site" evidence="2">
    <location>
        <begin position="230"/>
        <end position="237"/>
    </location>
    <ligand>
        <name>ATP</name>
        <dbReference type="ChEBI" id="CHEBI:30616"/>
    </ligand>
</feature>
<dbReference type="PANTHER" id="PTHR13504">
    <property type="entry name" value="FIDO DOMAIN-CONTAINING PROTEIN DDB_G0283145"/>
    <property type="match status" value="1"/>
</dbReference>
<accession>A0A1G5S6K7</accession>
<dbReference type="InterPro" id="IPR036597">
    <property type="entry name" value="Fido-like_dom_sf"/>
</dbReference>
<gene>
    <name evidence="4" type="ORF">SAMN03080599_03259</name>
</gene>
<dbReference type="Pfam" id="PF02661">
    <property type="entry name" value="Fic"/>
    <property type="match status" value="1"/>
</dbReference>
<evidence type="ECO:0000313" key="4">
    <source>
        <dbReference type="EMBL" id="SCZ82005.1"/>
    </source>
</evidence>
<sequence length="390" mass="45110">MDASLYVKILSDKSITDLKKLTFKYPDVNLNELIELFKNNVYKSLPIPDFSGNDLVYMENMTQVRTKAYKLLLLPQNPNEAYGLKAMEEEISATLTIENIDFSRDSVRKILRGYAPADDSEQRIYGLKKGLDFISNPENIITEEAIQELYELSISHNLLEDDKLKPGAFYRHDKVYILGQNLEHTGLPYDKLPEYMDKLVRFIHSDSSMNDLLKAAVIHFYIGFLHPYFDGNGRMARLIHMWYLRTQGYASTLFIPLSSYIERSRSAYYKAYLLAESNFKISKVLDVTPFLIYFIDNVYNKLSQPLPQTHTIEAFSKALHDGHITVKQKDLWNFVLSAYGSSEFSTKQLERDFGNAAYATIREFVMKFEMLGLLTAQKYGNKVRYAVKLE</sequence>
<keyword evidence="2" id="KW-0547">Nucleotide-binding</keyword>
<evidence type="ECO:0000259" key="3">
    <source>
        <dbReference type="PROSITE" id="PS51459"/>
    </source>
</evidence>
<keyword evidence="2" id="KW-0067">ATP-binding</keyword>
<feature type="domain" description="Fido" evidence="3">
    <location>
        <begin position="141"/>
        <end position="296"/>
    </location>
</feature>
<keyword evidence="5" id="KW-1185">Reference proteome</keyword>
<feature type="active site" evidence="1">
    <location>
        <position position="226"/>
    </location>
</feature>
<proteinExistence type="predicted"/>
<reference evidence="4 5" key="1">
    <citation type="submission" date="2016-10" db="EMBL/GenBank/DDBJ databases">
        <authorList>
            <person name="de Groot N.N."/>
        </authorList>
    </citation>
    <scope>NUCLEOTIDE SEQUENCE [LARGE SCALE GENOMIC DNA]</scope>
    <source>
        <strain evidence="4 5">DSM 2784</strain>
    </source>
</reference>
<dbReference type="EMBL" id="FMWL01000029">
    <property type="protein sequence ID" value="SCZ82005.1"/>
    <property type="molecule type" value="Genomic_DNA"/>
</dbReference>
<dbReference type="GO" id="GO:0005524">
    <property type="term" value="F:ATP binding"/>
    <property type="evidence" value="ECO:0007669"/>
    <property type="project" value="UniProtKB-KW"/>
</dbReference>
<evidence type="ECO:0000256" key="1">
    <source>
        <dbReference type="PIRSR" id="PIRSR640198-1"/>
    </source>
</evidence>
<dbReference type="InterPro" id="IPR040198">
    <property type="entry name" value="Fido_containing"/>
</dbReference>
<dbReference type="PROSITE" id="PS51459">
    <property type="entry name" value="FIDO"/>
    <property type="match status" value="1"/>
</dbReference>
<dbReference type="OrthoDB" id="9813719at2"/>
<dbReference type="RefSeq" id="WP_092593371.1">
    <property type="nucleotide sequence ID" value="NZ_FMWL01000029.1"/>
</dbReference>
<dbReference type="STRING" id="1120920.SAMN03080599_03259"/>
<dbReference type="Gene3D" id="1.10.3290.10">
    <property type="entry name" value="Fido-like domain"/>
    <property type="match status" value="1"/>
</dbReference>
<evidence type="ECO:0000313" key="5">
    <source>
        <dbReference type="Proteomes" id="UP000199208"/>
    </source>
</evidence>
<dbReference type="Proteomes" id="UP000199208">
    <property type="component" value="Unassembled WGS sequence"/>
</dbReference>
<organism evidence="4 5">
    <name type="scientific">Acidaminobacter hydrogenoformans DSM 2784</name>
    <dbReference type="NCBI Taxonomy" id="1120920"/>
    <lineage>
        <taxon>Bacteria</taxon>
        <taxon>Bacillati</taxon>
        <taxon>Bacillota</taxon>
        <taxon>Clostridia</taxon>
        <taxon>Peptostreptococcales</taxon>
        <taxon>Acidaminobacteraceae</taxon>
        <taxon>Acidaminobacter</taxon>
    </lineage>
</organism>